<evidence type="ECO:0000313" key="2">
    <source>
        <dbReference type="Proteomes" id="UP000092993"/>
    </source>
</evidence>
<dbReference type="AlphaFoldDB" id="A0A1C7LUH2"/>
<keyword evidence="2" id="KW-1185">Reference proteome</keyword>
<dbReference type="EMBL" id="LUGG01000020">
    <property type="protein sequence ID" value="OBZ68403.1"/>
    <property type="molecule type" value="Genomic_DNA"/>
</dbReference>
<sequence length="140" mass="16165">MRWGLLVICKDLKAVALPLYYARVRITSLPTLAKFTAHLHDSDQKWDSIRRIPYSTPGRWVQCLDLSDLQCCVKVEVFRIDALLTQLFPLLPLMTRLILNTPIILSRRALTSLACRDGISNLRVLMGVHFFIKPARRHLR</sequence>
<dbReference type="Proteomes" id="UP000092993">
    <property type="component" value="Unassembled WGS sequence"/>
</dbReference>
<dbReference type="OrthoDB" id="2595178at2759"/>
<comment type="caution">
    <text evidence="1">The sequence shown here is derived from an EMBL/GenBank/DDBJ whole genome shotgun (WGS) entry which is preliminary data.</text>
</comment>
<dbReference type="STRING" id="5627.A0A1C7LUH2"/>
<organism evidence="1 2">
    <name type="scientific">Grifola frondosa</name>
    <name type="common">Maitake</name>
    <name type="synonym">Polyporus frondosus</name>
    <dbReference type="NCBI Taxonomy" id="5627"/>
    <lineage>
        <taxon>Eukaryota</taxon>
        <taxon>Fungi</taxon>
        <taxon>Dikarya</taxon>
        <taxon>Basidiomycota</taxon>
        <taxon>Agaricomycotina</taxon>
        <taxon>Agaricomycetes</taxon>
        <taxon>Polyporales</taxon>
        <taxon>Grifolaceae</taxon>
        <taxon>Grifola</taxon>
    </lineage>
</organism>
<gene>
    <name evidence="1" type="ORF">A0H81_11638</name>
</gene>
<accession>A0A1C7LUH2</accession>
<name>A0A1C7LUH2_GRIFR</name>
<proteinExistence type="predicted"/>
<protein>
    <submittedName>
        <fullName evidence="1">Uncharacterized protein</fullName>
    </submittedName>
</protein>
<evidence type="ECO:0000313" key="1">
    <source>
        <dbReference type="EMBL" id="OBZ68403.1"/>
    </source>
</evidence>
<reference evidence="1 2" key="1">
    <citation type="submission" date="2016-03" db="EMBL/GenBank/DDBJ databases">
        <title>Whole genome sequencing of Grifola frondosa 9006-11.</title>
        <authorList>
            <person name="Min B."/>
            <person name="Park H."/>
            <person name="Kim J.-G."/>
            <person name="Cho H."/>
            <person name="Oh Y.-L."/>
            <person name="Kong W.-S."/>
            <person name="Choi I.-G."/>
        </authorList>
    </citation>
    <scope>NUCLEOTIDE SEQUENCE [LARGE SCALE GENOMIC DNA]</scope>
    <source>
        <strain evidence="1 2">9006-11</strain>
    </source>
</reference>